<sequence>MPRETANTGSQPSPHFDGRRDSIAHDPSGVQMGVRDDFNNTKNAHYVNKLKNKEENRLDNNSAGKH</sequence>
<evidence type="ECO:0000313" key="3">
    <source>
        <dbReference type="Proteomes" id="UP000621492"/>
    </source>
</evidence>
<dbReference type="RefSeq" id="WP_088053341.1">
    <property type="nucleotide sequence ID" value="NZ_BMJD01000027.1"/>
</dbReference>
<keyword evidence="3" id="KW-1185">Reference proteome</keyword>
<reference evidence="2" key="1">
    <citation type="journal article" date="2014" name="Int. J. Syst. Evol. Microbiol.">
        <title>Complete genome sequence of Corynebacterium casei LMG S-19264T (=DSM 44701T), isolated from a smear-ripened cheese.</title>
        <authorList>
            <consortium name="US DOE Joint Genome Institute (JGI-PGF)"/>
            <person name="Walter F."/>
            <person name="Albersmeier A."/>
            <person name="Kalinowski J."/>
            <person name="Ruckert C."/>
        </authorList>
    </citation>
    <scope>NUCLEOTIDE SEQUENCE</scope>
    <source>
        <strain evidence="2">CGMCC 1.15454</strain>
    </source>
</reference>
<feature type="region of interest" description="Disordered" evidence="1">
    <location>
        <begin position="1"/>
        <end position="66"/>
    </location>
</feature>
<organism evidence="2 3">
    <name type="scientific">Lentibacillus populi</name>
    <dbReference type="NCBI Taxonomy" id="1827502"/>
    <lineage>
        <taxon>Bacteria</taxon>
        <taxon>Bacillati</taxon>
        <taxon>Bacillota</taxon>
        <taxon>Bacilli</taxon>
        <taxon>Bacillales</taxon>
        <taxon>Bacillaceae</taxon>
        <taxon>Lentibacillus</taxon>
    </lineage>
</organism>
<dbReference type="Proteomes" id="UP000621492">
    <property type="component" value="Unassembled WGS sequence"/>
</dbReference>
<reference evidence="2" key="2">
    <citation type="submission" date="2020-09" db="EMBL/GenBank/DDBJ databases">
        <authorList>
            <person name="Sun Q."/>
            <person name="Zhou Y."/>
        </authorList>
    </citation>
    <scope>NUCLEOTIDE SEQUENCE</scope>
    <source>
        <strain evidence="2">CGMCC 1.15454</strain>
    </source>
</reference>
<feature type="compositionally biased region" description="Polar residues" evidence="1">
    <location>
        <begin position="1"/>
        <end position="13"/>
    </location>
</feature>
<evidence type="ECO:0000313" key="2">
    <source>
        <dbReference type="EMBL" id="GGB50808.1"/>
    </source>
</evidence>
<proteinExistence type="predicted"/>
<comment type="caution">
    <text evidence="2">The sequence shown here is derived from an EMBL/GenBank/DDBJ whole genome shotgun (WGS) entry which is preliminary data.</text>
</comment>
<protein>
    <submittedName>
        <fullName evidence="2">Uncharacterized protein</fullName>
    </submittedName>
</protein>
<evidence type="ECO:0000256" key="1">
    <source>
        <dbReference type="SAM" id="MobiDB-lite"/>
    </source>
</evidence>
<name>A0A9W5TZD0_9BACI</name>
<dbReference type="EMBL" id="BMJD01000027">
    <property type="protein sequence ID" value="GGB50808.1"/>
    <property type="molecule type" value="Genomic_DNA"/>
</dbReference>
<gene>
    <name evidence="2" type="ORF">GCM10011409_30460</name>
</gene>
<dbReference type="AlphaFoldDB" id="A0A9W5TZD0"/>
<accession>A0A9W5TZD0</accession>